<dbReference type="SUPFAM" id="SSF57667">
    <property type="entry name" value="beta-beta-alpha zinc fingers"/>
    <property type="match status" value="3"/>
</dbReference>
<accession>A0A7E4VV93</accession>
<dbReference type="GO" id="GO:0008270">
    <property type="term" value="F:zinc ion binding"/>
    <property type="evidence" value="ECO:0007669"/>
    <property type="project" value="UniProtKB-KW"/>
</dbReference>
<dbReference type="PANTHER" id="PTHR45891">
    <property type="entry name" value="ZINC FINGER HOMEOBOX PROTEIN"/>
    <property type="match status" value="1"/>
</dbReference>
<dbReference type="PANTHER" id="PTHR45891:SF3">
    <property type="entry name" value="ZINC FINGER PROTEIN 2"/>
    <property type="match status" value="1"/>
</dbReference>
<sequence length="543" mass="59667">MLRHALREMSVFVPHFSISITQIQAVSTSQTNSNRIISLTAIHLTSQSSAIWPCPLTESWQGASFKASWPFLKCRVAQCFEWLLVGGNLQLFGPVAVPKMTEMTGVKNPTNGCDGMGLAALGTGPFFVTFDTPNGSPPPSLRSAIPEDDDELTSLVDMTDASLRLKCHQCSDFYTAPLSDLETPTEDPATSSSPAATPESDPETANPRCPLCDEPKPATALESHLLLDHRIAADVAKKLMLAGPSSGTVAVSRVKNAGKPCDHQNGTHPPASAYSYHCQACPMVFRTEEGFQKHTLKHVFDAAHKCTRCNRTFKSMFSLRHHLTNKHGLTAPTTGSNELRCSICEQEYPDRVALQAHVYSLDHLHRAKKFLEEQNSGKFGQQLSDQILSMLALVPNQQKPQSTSPTTSTAFDAKKPYKCNVCYLSYSQGSSLDIHLRSVAHQTRIGRLAELLATGEVEAHLPVSEQPGGIPQKTIGDLVLPATNTEIEKMRRGCVTPEEDHLHACRWGWWDEKKREAISQLIGALIYGNESKCCPRSTWGFYQ</sequence>
<keyword evidence="3" id="KW-0677">Repeat</keyword>
<evidence type="ECO:0000256" key="3">
    <source>
        <dbReference type="ARBA" id="ARBA00022737"/>
    </source>
</evidence>
<dbReference type="PROSITE" id="PS50157">
    <property type="entry name" value="ZINC_FINGER_C2H2_2"/>
    <property type="match status" value="2"/>
</dbReference>
<keyword evidence="8" id="KW-1185">Reference proteome</keyword>
<keyword evidence="4" id="KW-0862">Zinc</keyword>
<dbReference type="AlphaFoldDB" id="A0A7E4VV93"/>
<feature type="domain" description="C2H2-type" evidence="7">
    <location>
        <begin position="417"/>
        <end position="441"/>
    </location>
</feature>
<dbReference type="InterPro" id="IPR051968">
    <property type="entry name" value="ZnFinger_Homeobox_TR"/>
</dbReference>
<feature type="domain" description="C2H2-type" evidence="7">
    <location>
        <begin position="304"/>
        <end position="332"/>
    </location>
</feature>
<name>A0A7E4VV93_PANRE</name>
<dbReference type="PROSITE" id="PS00028">
    <property type="entry name" value="ZINC_FINGER_C2H2_1"/>
    <property type="match status" value="4"/>
</dbReference>
<dbReference type="GO" id="GO:0000978">
    <property type="term" value="F:RNA polymerase II cis-regulatory region sequence-specific DNA binding"/>
    <property type="evidence" value="ECO:0007669"/>
    <property type="project" value="TreeGrafter"/>
</dbReference>
<evidence type="ECO:0000256" key="4">
    <source>
        <dbReference type="ARBA" id="ARBA00022833"/>
    </source>
</evidence>
<keyword evidence="5" id="KW-0863">Zinc-finger</keyword>
<evidence type="ECO:0000313" key="9">
    <source>
        <dbReference type="WBParaSite" id="Pan_g3766.t1"/>
    </source>
</evidence>
<organism evidence="8 9">
    <name type="scientific">Panagrellus redivivus</name>
    <name type="common">Microworm</name>
    <dbReference type="NCBI Taxonomy" id="6233"/>
    <lineage>
        <taxon>Eukaryota</taxon>
        <taxon>Metazoa</taxon>
        <taxon>Ecdysozoa</taxon>
        <taxon>Nematoda</taxon>
        <taxon>Chromadorea</taxon>
        <taxon>Rhabditida</taxon>
        <taxon>Tylenchina</taxon>
        <taxon>Panagrolaimomorpha</taxon>
        <taxon>Panagrolaimoidea</taxon>
        <taxon>Panagrolaimidae</taxon>
        <taxon>Panagrellus</taxon>
    </lineage>
</organism>
<dbReference type="InterPro" id="IPR013087">
    <property type="entry name" value="Znf_C2H2_type"/>
</dbReference>
<feature type="compositionally biased region" description="Low complexity" evidence="6">
    <location>
        <begin position="186"/>
        <end position="199"/>
    </location>
</feature>
<dbReference type="SMART" id="SM00355">
    <property type="entry name" value="ZnF_C2H2"/>
    <property type="match status" value="5"/>
</dbReference>
<evidence type="ECO:0000256" key="2">
    <source>
        <dbReference type="ARBA" id="ARBA00022723"/>
    </source>
</evidence>
<proteinExistence type="predicted"/>
<reference evidence="9" key="2">
    <citation type="submission" date="2020-10" db="UniProtKB">
        <authorList>
            <consortium name="WormBaseParasite"/>
        </authorList>
    </citation>
    <scope>IDENTIFICATION</scope>
</reference>
<dbReference type="InterPro" id="IPR036236">
    <property type="entry name" value="Znf_C2H2_sf"/>
</dbReference>
<evidence type="ECO:0000256" key="1">
    <source>
        <dbReference type="ARBA" id="ARBA00004123"/>
    </source>
</evidence>
<dbReference type="Proteomes" id="UP000492821">
    <property type="component" value="Unassembled WGS sequence"/>
</dbReference>
<evidence type="ECO:0000313" key="8">
    <source>
        <dbReference type="Proteomes" id="UP000492821"/>
    </source>
</evidence>
<dbReference type="GO" id="GO:0005634">
    <property type="term" value="C:nucleus"/>
    <property type="evidence" value="ECO:0007669"/>
    <property type="project" value="UniProtKB-SubCell"/>
</dbReference>
<dbReference type="WBParaSite" id="Pan_g3766.t1">
    <property type="protein sequence ID" value="Pan_g3766.t1"/>
    <property type="gene ID" value="Pan_g3766"/>
</dbReference>
<evidence type="ECO:0000259" key="7">
    <source>
        <dbReference type="PROSITE" id="PS50157"/>
    </source>
</evidence>
<protein>
    <submittedName>
        <fullName evidence="9">C2H2-type domain-containing protein</fullName>
    </submittedName>
</protein>
<dbReference type="GO" id="GO:0000981">
    <property type="term" value="F:DNA-binding transcription factor activity, RNA polymerase II-specific"/>
    <property type="evidence" value="ECO:0007669"/>
    <property type="project" value="TreeGrafter"/>
</dbReference>
<comment type="subcellular location">
    <subcellularLocation>
        <location evidence="1">Nucleus</location>
    </subcellularLocation>
</comment>
<dbReference type="Gene3D" id="3.30.160.60">
    <property type="entry name" value="Classic Zinc Finger"/>
    <property type="match status" value="2"/>
</dbReference>
<evidence type="ECO:0000256" key="6">
    <source>
        <dbReference type="SAM" id="MobiDB-lite"/>
    </source>
</evidence>
<reference evidence="8" key="1">
    <citation type="journal article" date="2013" name="Genetics">
        <title>The draft genome and transcriptome of Panagrellus redivivus are shaped by the harsh demands of a free-living lifestyle.</title>
        <authorList>
            <person name="Srinivasan J."/>
            <person name="Dillman A.R."/>
            <person name="Macchietto M.G."/>
            <person name="Heikkinen L."/>
            <person name="Lakso M."/>
            <person name="Fracchia K.M."/>
            <person name="Antoshechkin I."/>
            <person name="Mortazavi A."/>
            <person name="Wong G."/>
            <person name="Sternberg P.W."/>
        </authorList>
    </citation>
    <scope>NUCLEOTIDE SEQUENCE [LARGE SCALE GENOMIC DNA]</scope>
    <source>
        <strain evidence="8">MT8872</strain>
    </source>
</reference>
<keyword evidence="2" id="KW-0479">Metal-binding</keyword>
<feature type="region of interest" description="Disordered" evidence="6">
    <location>
        <begin position="178"/>
        <end position="207"/>
    </location>
</feature>
<evidence type="ECO:0000256" key="5">
    <source>
        <dbReference type="PROSITE-ProRule" id="PRU00042"/>
    </source>
</evidence>